<protein>
    <submittedName>
        <fullName evidence="5">AraC-type DNA-binding protein</fullName>
    </submittedName>
</protein>
<reference evidence="5 6" key="1">
    <citation type="submission" date="2016-10" db="EMBL/GenBank/DDBJ databases">
        <authorList>
            <person name="de Groot N.N."/>
        </authorList>
    </citation>
    <scope>NUCLEOTIDE SEQUENCE [LARGE SCALE GENOMIC DNA]</scope>
    <source>
        <strain evidence="5 6">DSM 10317</strain>
    </source>
</reference>
<feature type="domain" description="HTH araC/xylS-type" evidence="4">
    <location>
        <begin position="182"/>
        <end position="279"/>
    </location>
</feature>
<dbReference type="Proteomes" id="UP000199428">
    <property type="component" value="Unassembled WGS sequence"/>
</dbReference>
<organism evidence="5 6">
    <name type="scientific">Pseudobutyrivibrio xylanivorans</name>
    <dbReference type="NCBI Taxonomy" id="185007"/>
    <lineage>
        <taxon>Bacteria</taxon>
        <taxon>Bacillati</taxon>
        <taxon>Bacillota</taxon>
        <taxon>Clostridia</taxon>
        <taxon>Lachnospirales</taxon>
        <taxon>Lachnospiraceae</taxon>
        <taxon>Pseudobutyrivibrio</taxon>
    </lineage>
</organism>
<dbReference type="GO" id="GO:0003700">
    <property type="term" value="F:DNA-binding transcription factor activity"/>
    <property type="evidence" value="ECO:0007669"/>
    <property type="project" value="InterPro"/>
</dbReference>
<dbReference type="PANTHER" id="PTHR43280:SF34">
    <property type="entry name" value="ARAC-FAMILY TRANSCRIPTIONAL REGULATOR"/>
    <property type="match status" value="1"/>
</dbReference>
<dbReference type="InterPro" id="IPR018060">
    <property type="entry name" value="HTH_AraC"/>
</dbReference>
<dbReference type="PROSITE" id="PS00041">
    <property type="entry name" value="HTH_ARAC_FAMILY_1"/>
    <property type="match status" value="1"/>
</dbReference>
<dbReference type="EMBL" id="FMWK01000006">
    <property type="protein sequence ID" value="SCZ78828.1"/>
    <property type="molecule type" value="Genomic_DNA"/>
</dbReference>
<evidence type="ECO:0000313" key="5">
    <source>
        <dbReference type="EMBL" id="SCZ78828.1"/>
    </source>
</evidence>
<accession>A0A1G5RYA6</accession>
<dbReference type="SMART" id="SM00342">
    <property type="entry name" value="HTH_ARAC"/>
    <property type="match status" value="1"/>
</dbReference>
<dbReference type="Pfam" id="PF02311">
    <property type="entry name" value="AraC_binding"/>
    <property type="match status" value="1"/>
</dbReference>
<dbReference type="GO" id="GO:0043565">
    <property type="term" value="F:sequence-specific DNA binding"/>
    <property type="evidence" value="ECO:0007669"/>
    <property type="project" value="InterPro"/>
</dbReference>
<keyword evidence="2 5" id="KW-0238">DNA-binding</keyword>
<dbReference type="Gene3D" id="1.10.10.60">
    <property type="entry name" value="Homeodomain-like"/>
    <property type="match status" value="2"/>
</dbReference>
<dbReference type="Gene3D" id="2.60.120.10">
    <property type="entry name" value="Jelly Rolls"/>
    <property type="match status" value="1"/>
</dbReference>
<proteinExistence type="predicted"/>
<dbReference type="SUPFAM" id="SSF46689">
    <property type="entry name" value="Homeodomain-like"/>
    <property type="match status" value="2"/>
</dbReference>
<evidence type="ECO:0000313" key="6">
    <source>
        <dbReference type="Proteomes" id="UP000199428"/>
    </source>
</evidence>
<dbReference type="InterPro" id="IPR009057">
    <property type="entry name" value="Homeodomain-like_sf"/>
</dbReference>
<dbReference type="InterPro" id="IPR003313">
    <property type="entry name" value="AraC-bd"/>
</dbReference>
<dbReference type="InterPro" id="IPR018062">
    <property type="entry name" value="HTH_AraC-typ_CS"/>
</dbReference>
<dbReference type="InterPro" id="IPR014710">
    <property type="entry name" value="RmlC-like_jellyroll"/>
</dbReference>
<dbReference type="InterPro" id="IPR037923">
    <property type="entry name" value="HTH-like"/>
</dbReference>
<dbReference type="Pfam" id="PF12833">
    <property type="entry name" value="HTH_18"/>
    <property type="match status" value="1"/>
</dbReference>
<evidence type="ECO:0000256" key="2">
    <source>
        <dbReference type="ARBA" id="ARBA00023125"/>
    </source>
</evidence>
<keyword evidence="3" id="KW-0804">Transcription</keyword>
<dbReference type="AlphaFoldDB" id="A0A1G5RYA6"/>
<name>A0A1G5RYA6_PSEXY</name>
<sequence>MTEYSKKGYLYSNFKIFHLSDSNLGEIDFHYHDFHKVLIHLSGNTSYSIEGQTFDLQADDIVFVNAGEVHRPIFHDDSTYERIIIYISKEFLAEYSRDENDLSYCFRNAMENNSHVLRLRSFKNSRVAASVNKLINNLGKDEYANELFMQVLFLEFMVELNRAAISNEVEYISTNYAGTKINSIIQYINENLASDLSVDIIAAEFYLSRYYLMHTFKDETGYTIGNYITMKRLSLAQSLIDSGTSIVEASEQAGFGTYSTFLRAYKKTYGTSPRKKAESQASLSF</sequence>
<evidence type="ECO:0000256" key="3">
    <source>
        <dbReference type="ARBA" id="ARBA00023163"/>
    </source>
</evidence>
<evidence type="ECO:0000256" key="1">
    <source>
        <dbReference type="ARBA" id="ARBA00023015"/>
    </source>
</evidence>
<dbReference type="PROSITE" id="PS01124">
    <property type="entry name" value="HTH_ARAC_FAMILY_2"/>
    <property type="match status" value="1"/>
</dbReference>
<keyword evidence="1" id="KW-0805">Transcription regulation</keyword>
<dbReference type="PANTHER" id="PTHR43280">
    <property type="entry name" value="ARAC-FAMILY TRANSCRIPTIONAL REGULATOR"/>
    <property type="match status" value="1"/>
</dbReference>
<gene>
    <name evidence="5" type="ORF">SAMN02910350_01468</name>
</gene>
<evidence type="ECO:0000259" key="4">
    <source>
        <dbReference type="PROSITE" id="PS01124"/>
    </source>
</evidence>
<dbReference type="SUPFAM" id="SSF51215">
    <property type="entry name" value="Regulatory protein AraC"/>
    <property type="match status" value="1"/>
</dbReference>
<dbReference type="RefSeq" id="WP_090162424.1">
    <property type="nucleotide sequence ID" value="NZ_FMWK01000006.1"/>
</dbReference>